<evidence type="ECO:0000313" key="1">
    <source>
        <dbReference type="EMBL" id="CAG8679780.1"/>
    </source>
</evidence>
<name>A0ACA9NXH4_9GLOM</name>
<protein>
    <submittedName>
        <fullName evidence="1">964_t:CDS:1</fullName>
    </submittedName>
</protein>
<reference evidence="1" key="1">
    <citation type="submission" date="2021-06" db="EMBL/GenBank/DDBJ databases">
        <authorList>
            <person name="Kallberg Y."/>
            <person name="Tangrot J."/>
            <person name="Rosling A."/>
        </authorList>
    </citation>
    <scope>NUCLEOTIDE SEQUENCE</scope>
    <source>
        <strain evidence="1">IL203A</strain>
    </source>
</reference>
<accession>A0ACA9NXH4</accession>
<feature type="non-terminal residue" evidence="1">
    <location>
        <position position="103"/>
    </location>
</feature>
<evidence type="ECO:0000313" key="2">
    <source>
        <dbReference type="Proteomes" id="UP000789702"/>
    </source>
</evidence>
<dbReference type="EMBL" id="CAJVPU010021118">
    <property type="protein sequence ID" value="CAG8679780.1"/>
    <property type="molecule type" value="Genomic_DNA"/>
</dbReference>
<comment type="caution">
    <text evidence="1">The sequence shown here is derived from an EMBL/GenBank/DDBJ whole genome shotgun (WGS) entry which is preliminary data.</text>
</comment>
<keyword evidence="2" id="KW-1185">Reference proteome</keyword>
<gene>
    <name evidence="1" type="ORF">DHETER_LOCUS10589</name>
</gene>
<dbReference type="Proteomes" id="UP000789702">
    <property type="component" value="Unassembled WGS sequence"/>
</dbReference>
<proteinExistence type="predicted"/>
<sequence>MTPKIKISNQSNEKKETDEIETPIYTKEFFENLQKFNWKHLECSIFQDAFNKRSLEVVINSKTRKIHQEQKMSEKDKQKNKKIKRLESAVQLLLKSNSNVAPE</sequence>
<organism evidence="1 2">
    <name type="scientific">Dentiscutata heterogama</name>
    <dbReference type="NCBI Taxonomy" id="1316150"/>
    <lineage>
        <taxon>Eukaryota</taxon>
        <taxon>Fungi</taxon>
        <taxon>Fungi incertae sedis</taxon>
        <taxon>Mucoromycota</taxon>
        <taxon>Glomeromycotina</taxon>
        <taxon>Glomeromycetes</taxon>
        <taxon>Diversisporales</taxon>
        <taxon>Gigasporaceae</taxon>
        <taxon>Dentiscutata</taxon>
    </lineage>
</organism>